<evidence type="ECO:0000259" key="3">
    <source>
        <dbReference type="Pfam" id="PF17899"/>
    </source>
</evidence>
<dbReference type="Gene3D" id="2.60.40.3650">
    <property type="match status" value="1"/>
</dbReference>
<organism evidence="4 5">
    <name type="scientific">Uabimicrobium amorphum</name>
    <dbReference type="NCBI Taxonomy" id="2596890"/>
    <lineage>
        <taxon>Bacteria</taxon>
        <taxon>Pseudomonadati</taxon>
        <taxon>Planctomycetota</taxon>
        <taxon>Candidatus Uabimicrobiia</taxon>
        <taxon>Candidatus Uabimicrobiales</taxon>
        <taxon>Candidatus Uabimicrobiaceae</taxon>
        <taxon>Candidatus Uabimicrobium</taxon>
    </lineage>
</organism>
<gene>
    <name evidence="4" type="ORF">UABAM_01232</name>
</gene>
<dbReference type="RefSeq" id="WP_151967115.1">
    <property type="nucleotide sequence ID" value="NZ_AP019860.1"/>
</dbReference>
<dbReference type="OrthoDB" id="9778516at2"/>
<dbReference type="AlphaFoldDB" id="A0A5S9IJ86"/>
<reference evidence="4 5" key="1">
    <citation type="submission" date="2019-08" db="EMBL/GenBank/DDBJ databases">
        <title>Complete genome sequence of Candidatus Uab amorphum.</title>
        <authorList>
            <person name="Shiratori T."/>
            <person name="Suzuki S."/>
            <person name="Kakizawa Y."/>
            <person name="Ishida K."/>
        </authorList>
    </citation>
    <scope>NUCLEOTIDE SEQUENCE [LARGE SCALE GENOMIC DNA]</scope>
    <source>
        <strain evidence="4 5">SRT547</strain>
    </source>
</reference>
<dbReference type="KEGG" id="uam:UABAM_01232"/>
<keyword evidence="1" id="KW-0732">Signal</keyword>
<accession>A0A5S9IJ86</accession>
<evidence type="ECO:0000313" key="4">
    <source>
        <dbReference type="EMBL" id="BBM82889.1"/>
    </source>
</evidence>
<feature type="chain" id="PRO_5025048919" evidence="1">
    <location>
        <begin position="18"/>
        <end position="617"/>
    </location>
</feature>
<evidence type="ECO:0000313" key="5">
    <source>
        <dbReference type="Proteomes" id="UP000326354"/>
    </source>
</evidence>
<dbReference type="Gene3D" id="1.10.390.10">
    <property type="entry name" value="Neutral Protease Domain 2"/>
    <property type="match status" value="1"/>
</dbReference>
<feature type="domain" description="Peptidase M61 catalytic" evidence="2">
    <location>
        <begin position="295"/>
        <end position="410"/>
    </location>
</feature>
<evidence type="ECO:0000259" key="2">
    <source>
        <dbReference type="Pfam" id="PF05299"/>
    </source>
</evidence>
<dbReference type="EMBL" id="AP019860">
    <property type="protein sequence ID" value="BBM82889.1"/>
    <property type="molecule type" value="Genomic_DNA"/>
</dbReference>
<dbReference type="Proteomes" id="UP000326354">
    <property type="component" value="Chromosome"/>
</dbReference>
<dbReference type="PIRSF" id="PIRSF016493">
    <property type="entry name" value="Glycyl_aminpptds"/>
    <property type="match status" value="1"/>
</dbReference>
<feature type="domain" description="Peptidase M61 N-terminal" evidence="3">
    <location>
        <begin position="23"/>
        <end position="196"/>
    </location>
</feature>
<dbReference type="InterPro" id="IPR007963">
    <property type="entry name" value="Peptidase_M61_catalytic"/>
</dbReference>
<dbReference type="Pfam" id="PF17899">
    <property type="entry name" value="Peptidase_M61_N"/>
    <property type="match status" value="1"/>
</dbReference>
<dbReference type="InterPro" id="IPR040756">
    <property type="entry name" value="Peptidase_M61_N"/>
</dbReference>
<dbReference type="InterPro" id="IPR024191">
    <property type="entry name" value="Peptidase_M61"/>
</dbReference>
<dbReference type="SUPFAM" id="SSF50156">
    <property type="entry name" value="PDZ domain-like"/>
    <property type="match status" value="1"/>
</dbReference>
<proteinExistence type="predicted"/>
<evidence type="ECO:0000256" key="1">
    <source>
        <dbReference type="SAM" id="SignalP"/>
    </source>
</evidence>
<keyword evidence="5" id="KW-1185">Reference proteome</keyword>
<feature type="signal peptide" evidence="1">
    <location>
        <begin position="1"/>
        <end position="17"/>
    </location>
</feature>
<dbReference type="Pfam" id="PF05299">
    <property type="entry name" value="Peptidase_M61"/>
    <property type="match status" value="1"/>
</dbReference>
<dbReference type="InterPro" id="IPR036034">
    <property type="entry name" value="PDZ_sf"/>
</dbReference>
<sequence>MRLILALFLATLLSIQAEDYMTLHVDATDLTRGLLTSEMEIHTSDTEIVMWYPKWIPGIHGPRNPVENLGGVYFYSEKGEKLKWHRNSHEPFRFICKLDQDTKKVRIKLRYICNQPNGNSTGVDSYGNSQMGVINWNTVLLYPAWKNNQIKVRTKLTLPKGWKYASALQTKSQEKQTITFKTTTLEELIDCPLICGQYFRTVDLKVNNFPPHYLHLVAESSSDLNIPEKLIQKYRRCVQQAQKIFFKPHFREYHFLVFMSNRLPSMGLEHLSSSLNGIGEKDFFNAWSLKGWVGSLLPHEYVHSWCGKYRRPIGMHTPDYHSNKDTRLLWIYEGLTTYLGEVLAVRSGFLTPEEYIPRFTRKLNYLMKQTGRSWRPLEDTCVCTYTLRQRSKNWGVWRRGQDYYDEGLLLWLEIDTMIRHRSFGEKSLDDFCIQFFGKGNSGQALAFDLLEVYQILDNIVQYDWKNFIEGRIKEPKDKLPLNLVNLCGYRMIYTNKASRYLQELQRRRKYIDASDSLGILFSYDGQIRKIIPGMVGDQSGIAPGMQVTGINGQKFTVSNLENAIANSIVTGKIELLVFERYTYKILTLKYDGGAKYLHLERVPNSPDMLTKILRPVK</sequence>
<dbReference type="InterPro" id="IPR027268">
    <property type="entry name" value="Peptidase_M4/M1_CTD_sf"/>
</dbReference>
<name>A0A5S9IJ86_UABAM</name>
<protein>
    <submittedName>
        <fullName evidence="4">Peptidase M61</fullName>
    </submittedName>
</protein>